<dbReference type="EMBL" id="CP092109">
    <property type="protein sequence ID" value="UWZ79511.1"/>
    <property type="molecule type" value="Genomic_DNA"/>
</dbReference>
<dbReference type="InterPro" id="IPR037257">
    <property type="entry name" value="T2SS_E_N_sf"/>
</dbReference>
<protein>
    <recommendedName>
        <fullName evidence="1">Type II secretion system protein GspE N-terminal domain-containing protein</fullName>
    </recommendedName>
</protein>
<dbReference type="PANTHER" id="PTHR30258:SF29">
    <property type="entry name" value="MSHA PILUS ASSEMBLY ATPASE MSHE"/>
    <property type="match status" value="1"/>
</dbReference>
<evidence type="ECO:0000313" key="2">
    <source>
        <dbReference type="EMBL" id="UWZ79511.1"/>
    </source>
</evidence>
<feature type="domain" description="Type II secretion system protein GspE N-terminal" evidence="1">
    <location>
        <begin position="63"/>
        <end position="150"/>
    </location>
</feature>
<dbReference type="SUPFAM" id="SSF160246">
    <property type="entry name" value="EspE N-terminal domain-like"/>
    <property type="match status" value="1"/>
</dbReference>
<sequence length="213" mass="23709">MLREKTMKLGDMLKAAGLIDDSQLKSALSYQRNCGVRLGAALVSLNYISETQLLDFLAEQLKYTRVDLGRRRLSEDVVKILPESQARRHNVIAVARKEHAGVVYLLVAMSDPTNRELLKELESLSGCRVRPALDTEDSIRKAIDIYYSALSSEDESSLAEALDQILLAGEGAGALEENSPASRQSAENDRLRRLIELLVKKKVLSTEEGRRLL</sequence>
<dbReference type="InterPro" id="IPR007831">
    <property type="entry name" value="T2SS_GspE_N"/>
</dbReference>
<dbReference type="Proteomes" id="UP001060414">
    <property type="component" value="Chromosome"/>
</dbReference>
<proteinExistence type="predicted"/>
<reference evidence="2" key="1">
    <citation type="journal article" date="2022" name="Environ. Microbiol.">
        <title>Geoalkalibacter halelectricus SAP #1 sp. nov. possessing extracellular electron transfer and mineral#reducing capabilities from a haloalkaline environment.</title>
        <authorList>
            <person name="Yadav S."/>
            <person name="Singh R."/>
            <person name="Sundharam S.S."/>
            <person name="Chaudhary S."/>
            <person name="Krishnamurthi S."/>
            <person name="Patil S.A."/>
        </authorList>
    </citation>
    <scope>NUCLEOTIDE SEQUENCE</scope>
    <source>
        <strain evidence="2">SAP-1</strain>
    </source>
</reference>
<dbReference type="RefSeq" id="WP_260747863.1">
    <property type="nucleotide sequence ID" value="NZ_CP092109.1"/>
</dbReference>
<evidence type="ECO:0000313" key="3">
    <source>
        <dbReference type="Proteomes" id="UP001060414"/>
    </source>
</evidence>
<gene>
    <name evidence="2" type="ORF">L9S41_17785</name>
</gene>
<keyword evidence="3" id="KW-1185">Reference proteome</keyword>
<evidence type="ECO:0000259" key="1">
    <source>
        <dbReference type="Pfam" id="PF05157"/>
    </source>
</evidence>
<dbReference type="PANTHER" id="PTHR30258">
    <property type="entry name" value="TYPE II SECRETION SYSTEM PROTEIN GSPE-RELATED"/>
    <property type="match status" value="1"/>
</dbReference>
<accession>A0ABY5ZLD6</accession>
<dbReference type="Gene3D" id="3.30.300.160">
    <property type="entry name" value="Type II secretion system, protein E, N-terminal domain"/>
    <property type="match status" value="1"/>
</dbReference>
<name>A0ABY5ZLD6_9BACT</name>
<organism evidence="2 3">
    <name type="scientific">Geoalkalibacter halelectricus</name>
    <dbReference type="NCBI Taxonomy" id="2847045"/>
    <lineage>
        <taxon>Bacteria</taxon>
        <taxon>Pseudomonadati</taxon>
        <taxon>Thermodesulfobacteriota</taxon>
        <taxon>Desulfuromonadia</taxon>
        <taxon>Desulfuromonadales</taxon>
        <taxon>Geoalkalibacteraceae</taxon>
        <taxon>Geoalkalibacter</taxon>
    </lineage>
</organism>
<dbReference type="Pfam" id="PF05157">
    <property type="entry name" value="MshEN"/>
    <property type="match status" value="1"/>
</dbReference>